<proteinExistence type="predicted"/>
<name>A0ABP9W1A4_9BACT</name>
<protein>
    <recommendedName>
        <fullName evidence="1">Knr4/Smi1-like domain-containing protein</fullName>
    </recommendedName>
</protein>
<gene>
    <name evidence="2" type="ORF">Rcae01_06670</name>
</gene>
<evidence type="ECO:0000259" key="1">
    <source>
        <dbReference type="Pfam" id="PF09346"/>
    </source>
</evidence>
<dbReference type="Gene3D" id="3.40.1580.10">
    <property type="entry name" value="SMI1/KNR4-like"/>
    <property type="match status" value="1"/>
</dbReference>
<dbReference type="InterPro" id="IPR037883">
    <property type="entry name" value="Knr4/Smi1-like_sf"/>
</dbReference>
<evidence type="ECO:0000313" key="3">
    <source>
        <dbReference type="Proteomes" id="UP001416858"/>
    </source>
</evidence>
<reference evidence="2 3" key="1">
    <citation type="submission" date="2024-02" db="EMBL/GenBank/DDBJ databases">
        <title>Rhodopirellula caenicola NBRC 110016.</title>
        <authorList>
            <person name="Ichikawa N."/>
            <person name="Katano-Makiyama Y."/>
            <person name="Hidaka K."/>
        </authorList>
    </citation>
    <scope>NUCLEOTIDE SEQUENCE [LARGE SCALE GENOMIC DNA]</scope>
    <source>
        <strain evidence="2 3">NBRC 110016</strain>
    </source>
</reference>
<keyword evidence="3" id="KW-1185">Reference proteome</keyword>
<dbReference type="EMBL" id="BAABRO010000038">
    <property type="protein sequence ID" value="GAA5511156.1"/>
    <property type="molecule type" value="Genomic_DNA"/>
</dbReference>
<dbReference type="RefSeq" id="WP_345689606.1">
    <property type="nucleotide sequence ID" value="NZ_BAABRO010000038.1"/>
</dbReference>
<sequence length="124" mass="13539">MAPNDIATIESALGFFLPKSYVDVVTNYPAELANTEAPDFGLFDDPTLIIDANRTVRTDGYCGEPWPDQYVIIGENGCGDYYVVTKNATQFSVGFADHEAMECNPFASNLDEFVAKLIVEQNGG</sequence>
<dbReference type="Pfam" id="PF09346">
    <property type="entry name" value="SMI1_KNR4"/>
    <property type="match status" value="1"/>
</dbReference>
<dbReference type="InterPro" id="IPR018958">
    <property type="entry name" value="Knr4/Smi1-like_dom"/>
</dbReference>
<comment type="caution">
    <text evidence="2">The sequence shown here is derived from an EMBL/GenBank/DDBJ whole genome shotgun (WGS) entry which is preliminary data.</text>
</comment>
<dbReference type="Proteomes" id="UP001416858">
    <property type="component" value="Unassembled WGS sequence"/>
</dbReference>
<dbReference type="SUPFAM" id="SSF160631">
    <property type="entry name" value="SMI1/KNR4-like"/>
    <property type="match status" value="1"/>
</dbReference>
<evidence type="ECO:0000313" key="2">
    <source>
        <dbReference type="EMBL" id="GAA5511156.1"/>
    </source>
</evidence>
<accession>A0ABP9W1A4</accession>
<organism evidence="2 3">
    <name type="scientific">Novipirellula caenicola</name>
    <dbReference type="NCBI Taxonomy" id="1536901"/>
    <lineage>
        <taxon>Bacteria</taxon>
        <taxon>Pseudomonadati</taxon>
        <taxon>Planctomycetota</taxon>
        <taxon>Planctomycetia</taxon>
        <taxon>Pirellulales</taxon>
        <taxon>Pirellulaceae</taxon>
        <taxon>Novipirellula</taxon>
    </lineage>
</organism>
<feature type="domain" description="Knr4/Smi1-like" evidence="1">
    <location>
        <begin position="3"/>
        <end position="115"/>
    </location>
</feature>